<evidence type="ECO:0000259" key="2">
    <source>
        <dbReference type="Pfam" id="PF13953"/>
    </source>
</evidence>
<comment type="caution">
    <text evidence="3">The sequence shown here is derived from an EMBL/GenBank/DDBJ whole genome shotgun (WGS) entry which is preliminary data.</text>
</comment>
<dbReference type="InterPro" id="IPR025949">
    <property type="entry name" value="PapC-like_C"/>
</dbReference>
<feature type="domain" description="PapC-like C-terminal" evidence="2">
    <location>
        <begin position="714"/>
        <end position="775"/>
    </location>
</feature>
<dbReference type="Proteomes" id="UP000805841">
    <property type="component" value="Unassembled WGS sequence"/>
</dbReference>
<name>A0ABR7Z2H7_9PSED</name>
<dbReference type="Pfam" id="PF00577">
    <property type="entry name" value="Usher"/>
    <property type="match status" value="2"/>
</dbReference>
<feature type="chain" id="PRO_5046894991" evidence="1">
    <location>
        <begin position="36"/>
        <end position="795"/>
    </location>
</feature>
<keyword evidence="4" id="KW-1185">Reference proteome</keyword>
<dbReference type="Pfam" id="PF13953">
    <property type="entry name" value="PapC_C"/>
    <property type="match status" value="1"/>
</dbReference>
<dbReference type="InterPro" id="IPR042186">
    <property type="entry name" value="FimD_plug_dom"/>
</dbReference>
<dbReference type="InterPro" id="IPR043142">
    <property type="entry name" value="PapC-like_C_sf"/>
</dbReference>
<evidence type="ECO:0000256" key="1">
    <source>
        <dbReference type="SAM" id="SignalP"/>
    </source>
</evidence>
<proteinExistence type="predicted"/>
<protein>
    <submittedName>
        <fullName evidence="3">Fimbrial biogenesis outer membrane usher protein</fullName>
    </submittedName>
</protein>
<dbReference type="InterPro" id="IPR000015">
    <property type="entry name" value="Fimb_usher"/>
</dbReference>
<organism evidence="3 4">
    <name type="scientific">Pseudomonas typographi</name>
    <dbReference type="NCBI Taxonomy" id="2715964"/>
    <lineage>
        <taxon>Bacteria</taxon>
        <taxon>Pseudomonadati</taxon>
        <taxon>Pseudomonadota</taxon>
        <taxon>Gammaproteobacteria</taxon>
        <taxon>Pseudomonadales</taxon>
        <taxon>Pseudomonadaceae</taxon>
        <taxon>Pseudomonas</taxon>
    </lineage>
</organism>
<dbReference type="PANTHER" id="PTHR30451">
    <property type="entry name" value="OUTER MEMBRANE USHER PROTEIN"/>
    <property type="match status" value="1"/>
</dbReference>
<feature type="signal peptide" evidence="1">
    <location>
        <begin position="1"/>
        <end position="35"/>
    </location>
</feature>
<sequence>MARRRRRHVNSARLLCVPLCFIATLMAWWANVANAADTGRSAERQILLLNVLVNGNNRDNVLEFTQVQGAVLVNGSDLANLGLILPENSQQGLVDLASIPGWSYQLDLAAQSIRLQIPSSDLVPHRVSRKRAGFSDLPLKSDPGAMLNYDAQATRYGGQISSSTLVGLRFFSDRGVFETDAQRSTNPYRQSTVRLDSTYTYSDVVNLRTYNVGDFINGGLSWSRPVRMAGAQIATNFGLRPDLVTFPLPGISGNVAVPSSVDVFVNGLHQLTSRVDSGPFEVSQLPVSNGGGDISMVVKDANGREVSQTLPFYASTALLQPGLGDMSVEVGSVRRHYASASNDYSGGAASVSYRRGITPVLTLESHLESTSGLAMGGIGSSYLVGNLGVLSATVAASEHAGGAGLQYGLGFSHVTPSINYGFSILQADGQFSDIASVNGDAMPRTTLRANLGIPLPGIGSFGLVYAKKLVNLYELYDFDDRYVTQSESIHTSTLSATFSTRLPWKTFGFITTFHDFEGASGNGFFVGISIPIGQRATASASSNVSGGKAYQTVQAQQNAVQQGDVGWRVARQTGDQNRQTLGVEYKTPWALVGAETETGDDGDAFRASARGAITTMDGHLFASNSVNDSFAIVDTDGQPGVMVLQENRPVGRTNASGILFVEDLRAYESNLLAIDANDVPIDAALDNVERRVRPRDRAGVVVKFPISRSYGATLRLVDEQHRPIALGSQVTLNHNGAQGVVGYDGLTFFDGLAAHNELVVEPPGKPACHVAFDYQPQANSIPEIGPLTCSTGGRP</sequence>
<dbReference type="Gene3D" id="2.60.40.3110">
    <property type="match status" value="1"/>
</dbReference>
<reference evidence="3 4" key="1">
    <citation type="journal article" date="2020" name="Insects">
        <title>Bacteria Belonging to Pseudomonas typographi sp. nov. from the Bark Beetle Ips typographus Have Genomic Potential to Aid in the Host Ecology.</title>
        <authorList>
            <person name="Peral-Aranega E."/>
            <person name="Saati-Santamaria Z."/>
            <person name="Kolarik M."/>
            <person name="Rivas R."/>
            <person name="Garcia-Fraile P."/>
        </authorList>
    </citation>
    <scope>NUCLEOTIDE SEQUENCE [LARGE SCALE GENOMIC DNA]</scope>
    <source>
        <strain evidence="3 4">CA3A</strain>
    </source>
</reference>
<gene>
    <name evidence="3" type="ORF">HAQ05_13430</name>
</gene>
<keyword evidence="1" id="KW-0732">Signal</keyword>
<evidence type="ECO:0000313" key="4">
    <source>
        <dbReference type="Proteomes" id="UP000805841"/>
    </source>
</evidence>
<dbReference type="Gene3D" id="2.60.40.2610">
    <property type="entry name" value="Outer membrane usher protein FimD, plug domain"/>
    <property type="match status" value="1"/>
</dbReference>
<dbReference type="PANTHER" id="PTHR30451:SF5">
    <property type="entry name" value="SLR0019 PROTEIN"/>
    <property type="match status" value="1"/>
</dbReference>
<accession>A0ABR7Z2H7</accession>
<dbReference type="Gene3D" id="2.60.40.2070">
    <property type="match status" value="1"/>
</dbReference>
<evidence type="ECO:0000313" key="3">
    <source>
        <dbReference type="EMBL" id="MBD1599701.1"/>
    </source>
</evidence>
<dbReference type="EMBL" id="JAAOCA010000015">
    <property type="protein sequence ID" value="MBD1599701.1"/>
    <property type="molecule type" value="Genomic_DNA"/>
</dbReference>